<dbReference type="RefSeq" id="WP_139256757.1">
    <property type="nucleotide sequence ID" value="NZ_FNPZ01000004.1"/>
</dbReference>
<dbReference type="Proteomes" id="UP000198891">
    <property type="component" value="Unassembled WGS sequence"/>
</dbReference>
<name>A0A1H3SQ65_9MICO</name>
<evidence type="ECO:0000313" key="1">
    <source>
        <dbReference type="EMBL" id="SDZ39269.1"/>
    </source>
</evidence>
<dbReference type="AlphaFoldDB" id="A0A1H3SQ65"/>
<dbReference type="Pfam" id="PF13692">
    <property type="entry name" value="Glyco_trans_1_4"/>
    <property type="match status" value="1"/>
</dbReference>
<organism evidence="1 2">
    <name type="scientific">Herbiconiux ginsengi</name>
    <dbReference type="NCBI Taxonomy" id="381665"/>
    <lineage>
        <taxon>Bacteria</taxon>
        <taxon>Bacillati</taxon>
        <taxon>Actinomycetota</taxon>
        <taxon>Actinomycetes</taxon>
        <taxon>Micrococcales</taxon>
        <taxon>Microbacteriaceae</taxon>
        <taxon>Herbiconiux</taxon>
    </lineage>
</organism>
<gene>
    <name evidence="1" type="ORF">SAMN05216554_3508</name>
</gene>
<dbReference type="SUPFAM" id="SSF53756">
    <property type="entry name" value="UDP-Glycosyltransferase/glycogen phosphorylase"/>
    <property type="match status" value="1"/>
</dbReference>
<keyword evidence="2" id="KW-1185">Reference proteome</keyword>
<evidence type="ECO:0000313" key="2">
    <source>
        <dbReference type="Proteomes" id="UP000198891"/>
    </source>
</evidence>
<accession>A0A1H3SQ65</accession>
<dbReference type="EMBL" id="FNPZ01000004">
    <property type="protein sequence ID" value="SDZ39269.1"/>
    <property type="molecule type" value="Genomic_DNA"/>
</dbReference>
<dbReference type="STRING" id="381665.SAMN05216554_3508"/>
<protein>
    <submittedName>
        <fullName evidence="1">Glycosyltransferase involved in cell wall bisynthesis</fullName>
    </submittedName>
</protein>
<keyword evidence="1" id="KW-0808">Transferase</keyword>
<dbReference type="PANTHER" id="PTHR12526">
    <property type="entry name" value="GLYCOSYLTRANSFERASE"/>
    <property type="match status" value="1"/>
</dbReference>
<proteinExistence type="predicted"/>
<dbReference type="GO" id="GO:0016740">
    <property type="term" value="F:transferase activity"/>
    <property type="evidence" value="ECO:0007669"/>
    <property type="project" value="UniProtKB-KW"/>
</dbReference>
<dbReference type="PANTHER" id="PTHR12526:SF630">
    <property type="entry name" value="GLYCOSYLTRANSFERASE"/>
    <property type="match status" value="1"/>
</dbReference>
<dbReference type="OrthoDB" id="3371840at2"/>
<reference evidence="1 2" key="1">
    <citation type="submission" date="2016-10" db="EMBL/GenBank/DDBJ databases">
        <authorList>
            <person name="de Groot N.N."/>
        </authorList>
    </citation>
    <scope>NUCLEOTIDE SEQUENCE [LARGE SCALE GENOMIC DNA]</scope>
    <source>
        <strain evidence="1 2">CGMCC 4.3491</strain>
    </source>
</reference>
<dbReference type="Gene3D" id="3.40.50.2000">
    <property type="entry name" value="Glycogen Phosphorylase B"/>
    <property type="match status" value="2"/>
</dbReference>
<sequence length="370" mass="41810">MTNQNSQFCARYYYVARTVHLERLADYHPAWFFYTKVRADFDPELAASMPYVQQRGALSVAWFVARNRIDVLELPEALAVRVWPQAFAIHMVVAMSNVFKRRKTRIVTYAIENYPADRKLAYFTKMPIGIARLITKVLAGFLLHTTARVVFGTRDAEENYARQLPGAISRPTLEKDLIWALPSQLEGVTGADRQDQVVFLGTFEERKGIFKLIESWPAVRSQMPDARFLIMGKSGEIERVREFARAHEEVQLIEDPSRELIFGNLRASKTLVLFSQQSGIWKEQVGLPILEGLSCGCEIVSSDQTGIAGWLASNGHEVVAWQAEPSVLANAIVRSLRNERGPLTIAASLPRVDSRLEADRVLFSPDSLRQ</sequence>